<dbReference type="AlphaFoldDB" id="A0A4R7BYC5"/>
<reference evidence="6 7" key="1">
    <citation type="submission" date="2019-03" db="EMBL/GenBank/DDBJ databases">
        <title>Genomic Encyclopedia of Type Strains, Phase IV (KMG-IV): sequencing the most valuable type-strain genomes for metagenomic binning, comparative biology and taxonomic classification.</title>
        <authorList>
            <person name="Goeker M."/>
        </authorList>
    </citation>
    <scope>NUCLEOTIDE SEQUENCE [LARGE SCALE GENOMIC DNA]</scope>
    <source>
        <strain evidence="6 7">DSM 25903</strain>
    </source>
</reference>
<dbReference type="NCBIfam" id="TIGR00254">
    <property type="entry name" value="GGDEF"/>
    <property type="match status" value="1"/>
</dbReference>
<keyword evidence="4" id="KW-1133">Transmembrane helix</keyword>
<name>A0A4R7BYC5_9HYPH</name>
<evidence type="ECO:0000259" key="5">
    <source>
        <dbReference type="PROSITE" id="PS50887"/>
    </source>
</evidence>
<dbReference type="GO" id="GO:0005886">
    <property type="term" value="C:plasma membrane"/>
    <property type="evidence" value="ECO:0007669"/>
    <property type="project" value="TreeGrafter"/>
</dbReference>
<comment type="catalytic activity">
    <reaction evidence="2">
        <text>2 GTP = 3',3'-c-di-GMP + 2 diphosphate</text>
        <dbReference type="Rhea" id="RHEA:24898"/>
        <dbReference type="ChEBI" id="CHEBI:33019"/>
        <dbReference type="ChEBI" id="CHEBI:37565"/>
        <dbReference type="ChEBI" id="CHEBI:58805"/>
        <dbReference type="EC" id="2.7.7.65"/>
    </reaction>
</comment>
<sequence length="499" mass="52299">MPLGPNRGAGARAIGPAALLSAPAFLAIAVALACVFGILSRPVGYLATVWPANAIMLGILIRMPAAARASGWLAGAAAYMAVDLATGSTVFKAALLNSANLAGVATAYYVFSFLPDEMKTLRQPASVLYVVIASTLAAGMAGIFGAIANPILFNGGMLRGFAFWFASEFVNYLGILPVILAAPPIRTMRSWRLRRRSQLSWRLPQPALALALSCLVAGTIGGPGAIAIPVPALLWCGLAYGVFGTAMLTLAFTIWSLVVISAQFAVDPAGKVDQNALISGRLGASLIALAPIMVAIVMRNQADLLRRLRLLASRDQLTGSENRRSYYAKTTQIVETGAARLALLMIDLDHFKAINDTYGHASGDEVLATFADRARSCLRRSDLLGRLGGEEFAVSAPDCSIEEASAIAERIREACGATPIRLGDGRLVTVTASIGVAITTAPRATGVDAVLAAADAALYRAKAKGRDRIEISTEAIPHRTTSPGSTVPSKLAFTPLRGR</sequence>
<gene>
    <name evidence="6" type="ORF">EV668_3511</name>
</gene>
<dbReference type="InterPro" id="IPR000160">
    <property type="entry name" value="GGDEF_dom"/>
</dbReference>
<accession>A0A4R7BYC5</accession>
<evidence type="ECO:0000313" key="6">
    <source>
        <dbReference type="EMBL" id="TDR89026.1"/>
    </source>
</evidence>
<dbReference type="PROSITE" id="PS50887">
    <property type="entry name" value="GGDEF"/>
    <property type="match status" value="1"/>
</dbReference>
<dbReference type="EC" id="2.7.7.65" evidence="1"/>
<evidence type="ECO:0000256" key="2">
    <source>
        <dbReference type="ARBA" id="ARBA00034247"/>
    </source>
</evidence>
<protein>
    <recommendedName>
        <fullName evidence="1">diguanylate cyclase</fullName>
        <ecNumber evidence="1">2.7.7.65</ecNumber>
    </recommendedName>
</protein>
<feature type="transmembrane region" description="Helical" evidence="4">
    <location>
        <begin position="43"/>
        <end position="61"/>
    </location>
</feature>
<keyword evidence="4" id="KW-0812">Transmembrane</keyword>
<comment type="caution">
    <text evidence="6">The sequence shown here is derived from an EMBL/GenBank/DDBJ whole genome shotgun (WGS) entry which is preliminary data.</text>
</comment>
<evidence type="ECO:0000313" key="7">
    <source>
        <dbReference type="Proteomes" id="UP000295122"/>
    </source>
</evidence>
<feature type="compositionally biased region" description="Polar residues" evidence="3">
    <location>
        <begin position="479"/>
        <end position="488"/>
    </location>
</feature>
<dbReference type="FunFam" id="3.30.70.270:FF:000001">
    <property type="entry name" value="Diguanylate cyclase domain protein"/>
    <property type="match status" value="1"/>
</dbReference>
<dbReference type="PANTHER" id="PTHR45138">
    <property type="entry name" value="REGULATORY COMPONENTS OF SENSORY TRANSDUCTION SYSTEM"/>
    <property type="match status" value="1"/>
</dbReference>
<dbReference type="InterPro" id="IPR043128">
    <property type="entry name" value="Rev_trsase/Diguanyl_cyclase"/>
</dbReference>
<keyword evidence="7" id="KW-1185">Reference proteome</keyword>
<proteinExistence type="predicted"/>
<dbReference type="SMART" id="SM00267">
    <property type="entry name" value="GGDEF"/>
    <property type="match status" value="1"/>
</dbReference>
<dbReference type="CDD" id="cd01949">
    <property type="entry name" value="GGDEF"/>
    <property type="match status" value="1"/>
</dbReference>
<keyword evidence="4" id="KW-0472">Membrane</keyword>
<feature type="transmembrane region" description="Helical" evidence="4">
    <location>
        <begin position="206"/>
        <end position="228"/>
    </location>
</feature>
<evidence type="ECO:0000256" key="3">
    <source>
        <dbReference type="SAM" id="MobiDB-lite"/>
    </source>
</evidence>
<dbReference type="Gene3D" id="3.30.70.270">
    <property type="match status" value="1"/>
</dbReference>
<feature type="region of interest" description="Disordered" evidence="3">
    <location>
        <begin position="478"/>
        <end position="499"/>
    </location>
</feature>
<dbReference type="GO" id="GO:0043709">
    <property type="term" value="P:cell adhesion involved in single-species biofilm formation"/>
    <property type="evidence" value="ECO:0007669"/>
    <property type="project" value="TreeGrafter"/>
</dbReference>
<feature type="transmembrane region" description="Helical" evidence="4">
    <location>
        <begin position="97"/>
        <end position="115"/>
    </location>
</feature>
<dbReference type="GO" id="GO:0052621">
    <property type="term" value="F:diguanylate cyclase activity"/>
    <property type="evidence" value="ECO:0007669"/>
    <property type="project" value="UniProtKB-EC"/>
</dbReference>
<feature type="transmembrane region" description="Helical" evidence="4">
    <location>
        <begin position="161"/>
        <end position="185"/>
    </location>
</feature>
<dbReference type="InterPro" id="IPR050469">
    <property type="entry name" value="Diguanylate_Cyclase"/>
</dbReference>
<dbReference type="EMBL" id="SNZR01000014">
    <property type="protein sequence ID" value="TDR89026.1"/>
    <property type="molecule type" value="Genomic_DNA"/>
</dbReference>
<organism evidence="6 7">
    <name type="scientific">Enterovirga rhinocerotis</name>
    <dbReference type="NCBI Taxonomy" id="1339210"/>
    <lineage>
        <taxon>Bacteria</taxon>
        <taxon>Pseudomonadati</taxon>
        <taxon>Pseudomonadota</taxon>
        <taxon>Alphaproteobacteria</taxon>
        <taxon>Hyphomicrobiales</taxon>
        <taxon>Methylobacteriaceae</taxon>
        <taxon>Enterovirga</taxon>
    </lineage>
</organism>
<feature type="transmembrane region" description="Helical" evidence="4">
    <location>
        <begin position="278"/>
        <end position="298"/>
    </location>
</feature>
<feature type="transmembrane region" description="Helical" evidence="4">
    <location>
        <begin position="240"/>
        <end position="266"/>
    </location>
</feature>
<evidence type="ECO:0000256" key="1">
    <source>
        <dbReference type="ARBA" id="ARBA00012528"/>
    </source>
</evidence>
<dbReference type="SUPFAM" id="SSF55073">
    <property type="entry name" value="Nucleotide cyclase"/>
    <property type="match status" value="1"/>
</dbReference>
<feature type="transmembrane region" description="Helical" evidence="4">
    <location>
        <begin position="127"/>
        <end position="149"/>
    </location>
</feature>
<dbReference type="Pfam" id="PF00990">
    <property type="entry name" value="GGDEF"/>
    <property type="match status" value="1"/>
</dbReference>
<dbReference type="GO" id="GO:1902201">
    <property type="term" value="P:negative regulation of bacterial-type flagellum-dependent cell motility"/>
    <property type="evidence" value="ECO:0007669"/>
    <property type="project" value="TreeGrafter"/>
</dbReference>
<dbReference type="InterPro" id="IPR029787">
    <property type="entry name" value="Nucleotide_cyclase"/>
</dbReference>
<evidence type="ECO:0000256" key="4">
    <source>
        <dbReference type="SAM" id="Phobius"/>
    </source>
</evidence>
<dbReference type="PROSITE" id="PS51257">
    <property type="entry name" value="PROKAR_LIPOPROTEIN"/>
    <property type="match status" value="1"/>
</dbReference>
<dbReference type="RefSeq" id="WP_166652529.1">
    <property type="nucleotide sequence ID" value="NZ_SNZR01000014.1"/>
</dbReference>
<feature type="transmembrane region" description="Helical" evidence="4">
    <location>
        <begin position="73"/>
        <end position="91"/>
    </location>
</feature>
<feature type="domain" description="GGDEF" evidence="5">
    <location>
        <begin position="339"/>
        <end position="474"/>
    </location>
</feature>
<dbReference type="Proteomes" id="UP000295122">
    <property type="component" value="Unassembled WGS sequence"/>
</dbReference>
<dbReference type="PANTHER" id="PTHR45138:SF9">
    <property type="entry name" value="DIGUANYLATE CYCLASE DGCM-RELATED"/>
    <property type="match status" value="1"/>
</dbReference>